<dbReference type="EMBL" id="JNGW01000106">
    <property type="protein sequence ID" value="KDR51441.1"/>
    <property type="molecule type" value="Genomic_DNA"/>
</dbReference>
<evidence type="ECO:0000313" key="2">
    <source>
        <dbReference type="EMBL" id="KDR51441.1"/>
    </source>
</evidence>
<dbReference type="AlphaFoldDB" id="A0A069QNL5"/>
<dbReference type="PROSITE" id="PS51257">
    <property type="entry name" value="PROKAR_LIPOPROTEIN"/>
    <property type="match status" value="1"/>
</dbReference>
<protein>
    <recommendedName>
        <fullName evidence="4">Lipoprotein</fullName>
    </recommendedName>
</protein>
<keyword evidence="1" id="KW-0732">Signal</keyword>
<evidence type="ECO:0008006" key="4">
    <source>
        <dbReference type="Google" id="ProtNLM"/>
    </source>
</evidence>
<feature type="signal peptide" evidence="1">
    <location>
        <begin position="1"/>
        <end position="19"/>
    </location>
</feature>
<evidence type="ECO:0000256" key="1">
    <source>
        <dbReference type="SAM" id="SignalP"/>
    </source>
</evidence>
<organism evidence="2 3">
    <name type="scientific">Hoylesella loescheii DSM 19665 = JCM 12249 = ATCC 15930</name>
    <dbReference type="NCBI Taxonomy" id="1122985"/>
    <lineage>
        <taxon>Bacteria</taxon>
        <taxon>Pseudomonadati</taxon>
        <taxon>Bacteroidota</taxon>
        <taxon>Bacteroidia</taxon>
        <taxon>Bacteroidales</taxon>
        <taxon>Prevotellaceae</taxon>
        <taxon>Hoylesella</taxon>
    </lineage>
</organism>
<comment type="caution">
    <text evidence="2">The sequence shown here is derived from an EMBL/GenBank/DDBJ whole genome shotgun (WGS) entry which is preliminary data.</text>
</comment>
<feature type="chain" id="PRO_5001665654" description="Lipoprotein" evidence="1">
    <location>
        <begin position="20"/>
        <end position="218"/>
    </location>
</feature>
<accession>A0A069QNL5</accession>
<reference evidence="2 3" key="1">
    <citation type="submission" date="2013-08" db="EMBL/GenBank/DDBJ databases">
        <authorList>
            <person name="Weinstock G."/>
            <person name="Sodergren E."/>
            <person name="Wylie T."/>
            <person name="Fulton L."/>
            <person name="Fulton R."/>
            <person name="Fronick C."/>
            <person name="O'Laughlin M."/>
            <person name="Godfrey J."/>
            <person name="Miner T."/>
            <person name="Herter B."/>
            <person name="Appelbaum E."/>
            <person name="Cordes M."/>
            <person name="Lek S."/>
            <person name="Wollam A."/>
            <person name="Pepin K.H."/>
            <person name="Palsikar V.B."/>
            <person name="Mitreva M."/>
            <person name="Wilson R.K."/>
        </authorList>
    </citation>
    <scope>NUCLEOTIDE SEQUENCE [LARGE SCALE GENOMIC DNA]</scope>
    <source>
        <strain evidence="2 3">ATCC 15930</strain>
    </source>
</reference>
<dbReference type="RefSeq" id="WP_018966630.1">
    <property type="nucleotide sequence ID" value="NZ_KB899211.1"/>
</dbReference>
<proteinExistence type="predicted"/>
<dbReference type="PATRIC" id="fig|1122985.7.peg.2549"/>
<dbReference type="HOGENOM" id="CLU_1287929_0_0_10"/>
<evidence type="ECO:0000313" key="3">
    <source>
        <dbReference type="Proteomes" id="UP000027442"/>
    </source>
</evidence>
<gene>
    <name evidence="2" type="ORF">HMPREF1991_02462</name>
</gene>
<name>A0A069QNL5_HOYLO</name>
<keyword evidence="3" id="KW-1185">Reference proteome</keyword>
<sequence>MKHLRIPLLAALTALFVVACGSNSDADDSAFVVENTVYVQVQDEDGQPIDPDELLKDNKFSVIGQKGGKALDVRTEVMYGDKLLVFSPEFPLKHSFDMFPPSHDAKGATRSDGRRNGITEEYIAKMRKRFATAGGHSEAEISIDGVKIPIIFNYSFFIDASKFLSSGSRSDTGVELRIVSCEGKSVDPNMSFSYFRIQFRKKGQGYTIVDPFYANHDF</sequence>
<dbReference type="Proteomes" id="UP000027442">
    <property type="component" value="Unassembled WGS sequence"/>
</dbReference>